<feature type="coiled-coil region" evidence="1">
    <location>
        <begin position="543"/>
        <end position="587"/>
    </location>
</feature>
<dbReference type="Proteomes" id="UP000178264">
    <property type="component" value="Unassembled WGS sequence"/>
</dbReference>
<feature type="transmembrane region" description="Helical" evidence="3">
    <location>
        <begin position="21"/>
        <end position="41"/>
    </location>
</feature>
<feature type="compositionally biased region" description="Polar residues" evidence="2">
    <location>
        <begin position="248"/>
        <end position="262"/>
    </location>
</feature>
<protein>
    <submittedName>
        <fullName evidence="4">Uncharacterized protein</fullName>
    </submittedName>
</protein>
<keyword evidence="3" id="KW-0472">Membrane</keyword>
<evidence type="ECO:0000313" key="5">
    <source>
        <dbReference type="Proteomes" id="UP000178264"/>
    </source>
</evidence>
<name>A0A1F7VB30_9BACT</name>
<organism evidence="4 5">
    <name type="scientific">Candidatus Uhrbacteria bacterium RIFCSPLOWO2_02_FULL_49_11</name>
    <dbReference type="NCBI Taxonomy" id="1802409"/>
    <lineage>
        <taxon>Bacteria</taxon>
        <taxon>Candidatus Uhriibacteriota</taxon>
    </lineage>
</organism>
<feature type="region of interest" description="Disordered" evidence="2">
    <location>
        <begin position="177"/>
        <end position="275"/>
    </location>
</feature>
<dbReference type="EMBL" id="MGER01000065">
    <property type="protein sequence ID" value="OGL87665.1"/>
    <property type="molecule type" value="Genomic_DNA"/>
</dbReference>
<reference evidence="4 5" key="1">
    <citation type="journal article" date="2016" name="Nat. Commun.">
        <title>Thousands of microbial genomes shed light on interconnected biogeochemical processes in an aquifer system.</title>
        <authorList>
            <person name="Anantharaman K."/>
            <person name="Brown C.T."/>
            <person name="Hug L.A."/>
            <person name="Sharon I."/>
            <person name="Castelle C.J."/>
            <person name="Probst A.J."/>
            <person name="Thomas B.C."/>
            <person name="Singh A."/>
            <person name="Wilkins M.J."/>
            <person name="Karaoz U."/>
            <person name="Brodie E.L."/>
            <person name="Williams K.H."/>
            <person name="Hubbard S.S."/>
            <person name="Banfield J.F."/>
        </authorList>
    </citation>
    <scope>NUCLEOTIDE SEQUENCE [LARGE SCALE GENOMIC DNA]</scope>
</reference>
<keyword evidence="3" id="KW-1133">Transmembrane helix</keyword>
<feature type="compositionally biased region" description="Low complexity" evidence="2">
    <location>
        <begin position="221"/>
        <end position="231"/>
    </location>
</feature>
<dbReference type="AlphaFoldDB" id="A0A1F7VB30"/>
<proteinExistence type="predicted"/>
<gene>
    <name evidence="4" type="ORF">A3I42_01455</name>
</gene>
<feature type="compositionally biased region" description="Pro residues" evidence="2">
    <location>
        <begin position="184"/>
        <end position="201"/>
    </location>
</feature>
<evidence type="ECO:0000313" key="4">
    <source>
        <dbReference type="EMBL" id="OGL87665.1"/>
    </source>
</evidence>
<keyword evidence="3" id="KW-0812">Transmembrane</keyword>
<evidence type="ECO:0000256" key="2">
    <source>
        <dbReference type="SAM" id="MobiDB-lite"/>
    </source>
</evidence>
<comment type="caution">
    <text evidence="4">The sequence shown here is derived from an EMBL/GenBank/DDBJ whole genome shotgun (WGS) entry which is preliminary data.</text>
</comment>
<accession>A0A1F7VB30</accession>
<feature type="region of interest" description="Disordered" evidence="2">
    <location>
        <begin position="303"/>
        <end position="351"/>
    </location>
</feature>
<keyword evidence="1" id="KW-0175">Coiled coil</keyword>
<evidence type="ECO:0000256" key="3">
    <source>
        <dbReference type="SAM" id="Phobius"/>
    </source>
</evidence>
<sequence length="680" mass="72686">MNVITKHFGSVSRKLKQKHMLKAISGIAVVGAASLFAASLISNQYSEMTSAEPISSLWASQRVVHSAEGRIACASVTQGQEVRGLILDVPLYDTAKRISFDGNGAHVIYTTKATPESVASFYYQNLSQHCWQQSDDELTFTKNGSAVRIALMQSPESKKTYVTYMLGGAVLGESTVNAAQDGSMPPPPSDSSGGTPPPPPSGDQGMYAQPPGGYQPPSGDQYQQYPNQPNQMLGGYQPNPMPPASDQGMYNQPSGGQYQPSPMDTGGSGGSGYTAPQTMTCRVNGVDMPGPCSNYSQGGGMGGPGGYGENTQLGGGQGFAPGAQGGFGQGGQGGQFGQGEQGGPSEEQMKQMDEQRFKQMKQGMAQFAKGVKMLKASVAKVKTKLQKCGVGLPEELANALSAADGLTTKIQEAQTADELEEVIADIEDIGSVMQEWGPKLGNLTRICSMTKQADKDMKSVNTYVTRIEKQVKAYKKVDLTELLGQYKQEVTLLSTALTDAKALSATDPEGALEMIENDFYGQMDNVKNARTSVEMALNVSKGLTTAKQEIKTFEQQIKKLKSKKIDTAAADELLAALKTQVDELKQLVASKNFTAEDMVDKVETVFDTKQQLSDTLDELRGGAEYMPTVNADKGVNYNFQLPQGFEKQEIMNEPDLGQGMMQGQIVPATSAGQPSTQPLQ</sequence>
<feature type="compositionally biased region" description="Gly residues" evidence="2">
    <location>
        <begin position="303"/>
        <end position="342"/>
    </location>
</feature>
<evidence type="ECO:0000256" key="1">
    <source>
        <dbReference type="SAM" id="Coils"/>
    </source>
</evidence>